<evidence type="ECO:0000256" key="1">
    <source>
        <dbReference type="SAM" id="MobiDB-lite"/>
    </source>
</evidence>
<accession>A0A1S3A8Y3</accession>
<dbReference type="PANTHER" id="PTHR22876:SF5">
    <property type="entry name" value="CHROMOSOME 9 OPEN READING FRAME 85"/>
    <property type="match status" value="1"/>
</dbReference>
<dbReference type="GeneID" id="103120767"/>
<evidence type="ECO:0000313" key="2">
    <source>
        <dbReference type="Proteomes" id="UP001652624"/>
    </source>
</evidence>
<keyword evidence="2" id="KW-1185">Reference proteome</keyword>
<dbReference type="eggNOG" id="KOG3241">
    <property type="taxonomic scope" value="Eukaryota"/>
</dbReference>
<dbReference type="PANTHER" id="PTHR22876">
    <property type="entry name" value="ZGC:101016"/>
    <property type="match status" value="1"/>
</dbReference>
<dbReference type="RefSeq" id="XP_007531303.2">
    <property type="nucleotide sequence ID" value="XM_007531241.3"/>
</dbReference>
<gene>
    <name evidence="3" type="primary">C10H9orf85</name>
</gene>
<reference evidence="3" key="1">
    <citation type="submission" date="2025-08" db="UniProtKB">
        <authorList>
            <consortium name="RefSeq"/>
        </authorList>
    </citation>
    <scope>IDENTIFICATION</scope>
</reference>
<dbReference type="AlphaFoldDB" id="A0A1S3A8Y3"/>
<name>A0A1S3A8Y3_ERIEU</name>
<dbReference type="Pfam" id="PF10217">
    <property type="entry name" value="DUF2039"/>
    <property type="match status" value="1"/>
</dbReference>
<dbReference type="InParanoid" id="A0A1S3A8Y3"/>
<dbReference type="FunCoup" id="A0A1S3A8Y3">
    <property type="interactions" value="1399"/>
</dbReference>
<feature type="region of interest" description="Disordered" evidence="1">
    <location>
        <begin position="232"/>
        <end position="274"/>
    </location>
</feature>
<organism evidence="2 3">
    <name type="scientific">Erinaceus europaeus</name>
    <name type="common">Western European hedgehog</name>
    <dbReference type="NCBI Taxonomy" id="9365"/>
    <lineage>
        <taxon>Eukaryota</taxon>
        <taxon>Metazoa</taxon>
        <taxon>Chordata</taxon>
        <taxon>Craniata</taxon>
        <taxon>Vertebrata</taxon>
        <taxon>Euteleostomi</taxon>
        <taxon>Mammalia</taxon>
        <taxon>Eutheria</taxon>
        <taxon>Laurasiatheria</taxon>
        <taxon>Eulipotyphla</taxon>
        <taxon>Erinaceidae</taxon>
        <taxon>Erinaceinae</taxon>
        <taxon>Erinaceus</taxon>
    </lineage>
</organism>
<feature type="compositionally biased region" description="Acidic residues" evidence="1">
    <location>
        <begin position="252"/>
        <end position="274"/>
    </location>
</feature>
<proteinExistence type="predicted"/>
<evidence type="ECO:0000313" key="3">
    <source>
        <dbReference type="RefSeq" id="XP_007531303.2"/>
    </source>
</evidence>
<feature type="region of interest" description="Disordered" evidence="1">
    <location>
        <begin position="52"/>
        <end position="104"/>
    </location>
</feature>
<dbReference type="Proteomes" id="UP001652624">
    <property type="component" value="Chromosome 10"/>
</dbReference>
<dbReference type="OrthoDB" id="250548at2759"/>
<dbReference type="InterPro" id="IPR019351">
    <property type="entry name" value="DUF2039"/>
</dbReference>
<sequence length="274" mass="31004">MGEQLPRPCALMDGRGLANRGILAGKTAGVLRWAWVSEAVALRGKGRAFASRKNFEGPEDPTAKCSDPCKKSRGPSGGGAQRLREFLPGQRPVRPPGSGYLGRPVLRRHEGTAVRAMSSQKGNVARSRPQRHQNTFSFKNDKFDKSVQTKKINAKLHDGVCQHCKEVLEWRVKYSKYKPLSQPKKCVKCLQKTVKDSYHIMCRPCACKLEVCAKCGKKEDIVIPFNKETEKTENIENNLHDKHKRRSRRNEESDDDLDFDIDLDDTEEDEKQLD</sequence>
<protein>
    <submittedName>
        <fullName evidence="3">Uncharacterized protein C9orf85 homolog isoform X1</fullName>
    </submittedName>
</protein>